<dbReference type="Proteomes" id="UP000663891">
    <property type="component" value="Unassembled WGS sequence"/>
</dbReference>
<dbReference type="AlphaFoldDB" id="A0A815GA96"/>
<dbReference type="EMBL" id="CAJNON010000620">
    <property type="protein sequence ID" value="CAF1336073.1"/>
    <property type="molecule type" value="Genomic_DNA"/>
</dbReference>
<dbReference type="PANTHER" id="PTHR13109">
    <property type="entry name" value="NEUROCHONDRIN"/>
    <property type="match status" value="1"/>
</dbReference>
<dbReference type="InterPro" id="IPR008709">
    <property type="entry name" value="Neurochondrin"/>
</dbReference>
<sequence>MDTAACKKLFDLCSQSLSSTEDEKFFEACQLLCSVIPTISDDVFGSLPDNILPDNLGNLLKCRLRNEQRAIVIDVYACLIEKHKSVSFLCKHDKNVYLLLVLLCAVEVRMMVENPQTNEILEKQQHLAACYLIIEYTIAAICQSDDLMDDDVSSILSKLIDMFHGCVFLIDQIIDNVEDKQAFDTVLQATVRILGIWLSQEPVSLQTAVRPRLNKWMQYGSNSTNCCETFKKFLEPILKDYEEDDDSSLIPSTTS</sequence>
<comment type="similarity">
    <text evidence="1">Belongs to the neurochondrin family.</text>
</comment>
<dbReference type="PANTHER" id="PTHR13109:SF7">
    <property type="entry name" value="NEUROCHONDRIN"/>
    <property type="match status" value="1"/>
</dbReference>
<proteinExistence type="inferred from homology"/>
<dbReference type="OrthoDB" id="8186546at2759"/>
<evidence type="ECO:0000313" key="3">
    <source>
        <dbReference type="EMBL" id="CAF3547010.1"/>
    </source>
</evidence>
<dbReference type="Pfam" id="PF05536">
    <property type="entry name" value="Neurochondrin"/>
    <property type="match status" value="1"/>
</dbReference>
<dbReference type="EMBL" id="CAJOAY010000121">
    <property type="protein sequence ID" value="CAF3547010.1"/>
    <property type="molecule type" value="Genomic_DNA"/>
</dbReference>
<evidence type="ECO:0000313" key="4">
    <source>
        <dbReference type="Proteomes" id="UP000663891"/>
    </source>
</evidence>
<dbReference type="Proteomes" id="UP000663881">
    <property type="component" value="Unassembled WGS sequence"/>
</dbReference>
<gene>
    <name evidence="3" type="ORF">OKA104_LOCUS3893</name>
    <name evidence="2" type="ORF">VCS650_LOCUS32955</name>
</gene>
<reference evidence="2" key="1">
    <citation type="submission" date="2021-02" db="EMBL/GenBank/DDBJ databases">
        <authorList>
            <person name="Nowell W R."/>
        </authorList>
    </citation>
    <scope>NUCLEOTIDE SEQUENCE</scope>
</reference>
<accession>A0A815GA96</accession>
<evidence type="ECO:0000256" key="1">
    <source>
        <dbReference type="ARBA" id="ARBA00006927"/>
    </source>
</evidence>
<evidence type="ECO:0000313" key="2">
    <source>
        <dbReference type="EMBL" id="CAF1336073.1"/>
    </source>
</evidence>
<name>A0A815GA96_9BILA</name>
<evidence type="ECO:0008006" key="5">
    <source>
        <dbReference type="Google" id="ProtNLM"/>
    </source>
</evidence>
<organism evidence="2 4">
    <name type="scientific">Adineta steineri</name>
    <dbReference type="NCBI Taxonomy" id="433720"/>
    <lineage>
        <taxon>Eukaryota</taxon>
        <taxon>Metazoa</taxon>
        <taxon>Spiralia</taxon>
        <taxon>Gnathifera</taxon>
        <taxon>Rotifera</taxon>
        <taxon>Eurotatoria</taxon>
        <taxon>Bdelloidea</taxon>
        <taxon>Adinetida</taxon>
        <taxon>Adinetidae</taxon>
        <taxon>Adineta</taxon>
    </lineage>
</organism>
<protein>
    <recommendedName>
        <fullName evidence="5">Neurochondrin-like protein</fullName>
    </recommendedName>
</protein>
<comment type="caution">
    <text evidence="2">The sequence shown here is derived from an EMBL/GenBank/DDBJ whole genome shotgun (WGS) entry which is preliminary data.</text>
</comment>